<organism evidence="1">
    <name type="scientific">Acidithiobacillus ferrivorans</name>
    <dbReference type="NCBI Taxonomy" id="160808"/>
    <lineage>
        <taxon>Bacteria</taxon>
        <taxon>Pseudomonadati</taxon>
        <taxon>Pseudomonadota</taxon>
        <taxon>Acidithiobacillia</taxon>
        <taxon>Acidithiobacillales</taxon>
        <taxon>Acidithiobacillaceae</taxon>
        <taxon>Acidithiobacillus</taxon>
    </lineage>
</organism>
<proteinExistence type="predicted"/>
<dbReference type="EMBL" id="CCCS020000023">
    <property type="protein sequence ID" value="CDQ09533.1"/>
    <property type="molecule type" value="Genomic_DNA"/>
</dbReference>
<accession>A0A060URZ3</accession>
<dbReference type="InterPro" id="IPR025148">
    <property type="entry name" value="AtzG-like"/>
</dbReference>
<dbReference type="EMBL" id="LT841305">
    <property type="protein sequence ID" value="SMH67221.1"/>
    <property type="molecule type" value="Genomic_DNA"/>
</dbReference>
<protein>
    <recommendedName>
        <fullName evidence="4">DUF4089 domain-containing protein</fullName>
    </recommendedName>
</protein>
<reference evidence="2 3" key="3">
    <citation type="submission" date="2017-03" db="EMBL/GenBank/DDBJ databases">
        <authorList>
            <person name="Regsiter A."/>
            <person name="William W."/>
        </authorList>
    </citation>
    <scope>NUCLEOTIDE SEQUENCE [LARGE SCALE GENOMIC DNA]</scope>
    <source>
        <strain evidence="2">PRJEB5721</strain>
    </source>
</reference>
<keyword evidence="3" id="KW-1185">Reference proteome</keyword>
<reference evidence="1" key="2">
    <citation type="submission" date="2014-07" db="EMBL/GenBank/DDBJ databases">
        <title>Initial genome analysis of the psychrotolerant acidophile Acidithiobacillus ferrivorans CF27: insights into iron and sulfur oxidation pathways and into biofilm formation.</title>
        <authorList>
            <person name="Talla E."/>
            <person name="Hedrich S."/>
            <person name="Mangenot S."/>
            <person name="Ji B."/>
            <person name="Johnson D.B."/>
            <person name="Barbe V."/>
            <person name="Bonnefoy V."/>
        </authorList>
    </citation>
    <scope>NUCLEOTIDE SEQUENCE [LARGE SCALE GENOMIC DNA]</scope>
    <source>
        <strain evidence="1">CF27</strain>
    </source>
</reference>
<reference evidence="1" key="1">
    <citation type="submission" date="2014-03" db="EMBL/GenBank/DDBJ databases">
        <authorList>
            <person name="Genoscope - CEA"/>
        </authorList>
    </citation>
    <scope>NUCLEOTIDE SEQUENCE [LARGE SCALE GENOMIC DNA]</scope>
    <source>
        <strain evidence="1">CF27</strain>
    </source>
</reference>
<dbReference type="RefSeq" id="WP_035191860.1">
    <property type="nucleotide sequence ID" value="NZ_CCCS020000023.1"/>
</dbReference>
<evidence type="ECO:0000313" key="3">
    <source>
        <dbReference type="Proteomes" id="UP000193925"/>
    </source>
</evidence>
<evidence type="ECO:0000313" key="1">
    <source>
        <dbReference type="EMBL" id="CDQ09533.1"/>
    </source>
</evidence>
<sequence>MNPPRTDAETPVDTYMNYLFDALGLSVREEWRADVKNYFMLSARMAEVLEAHPLAMTEDLAPVFRP</sequence>
<dbReference type="AlphaFoldDB" id="A0A060URZ3"/>
<name>A0A060URZ3_9PROT</name>
<gene>
    <name evidence="1" type="ORF">AFERRI_30179</name>
    <name evidence="2" type="ORF">AFERRI_50422</name>
</gene>
<evidence type="ECO:0000313" key="2">
    <source>
        <dbReference type="EMBL" id="SMH67221.1"/>
    </source>
</evidence>
<evidence type="ECO:0008006" key="4">
    <source>
        <dbReference type="Google" id="ProtNLM"/>
    </source>
</evidence>
<dbReference type="Proteomes" id="UP000193925">
    <property type="component" value="Chromosome AFERRI"/>
</dbReference>
<dbReference type="Pfam" id="PF13318">
    <property type="entry name" value="AtzG-like"/>
    <property type="match status" value="1"/>
</dbReference>